<protein>
    <submittedName>
        <fullName evidence="3">Alpha/beta hydrolase</fullName>
    </submittedName>
</protein>
<organism evidence="3 4">
    <name type="scientific">Methanoculleus palmolei</name>
    <dbReference type="NCBI Taxonomy" id="72612"/>
    <lineage>
        <taxon>Archaea</taxon>
        <taxon>Methanobacteriati</taxon>
        <taxon>Methanobacteriota</taxon>
        <taxon>Stenosarchaea group</taxon>
        <taxon>Methanomicrobia</taxon>
        <taxon>Methanomicrobiales</taxon>
        <taxon>Methanomicrobiaceae</taxon>
        <taxon>Methanoculleus</taxon>
    </lineage>
</organism>
<keyword evidence="1 3" id="KW-0378">Hydrolase</keyword>
<name>A0ABD8A7U5_9EURY</name>
<evidence type="ECO:0000256" key="1">
    <source>
        <dbReference type="ARBA" id="ARBA00022801"/>
    </source>
</evidence>
<feature type="domain" description="Alpha/beta hydrolase fold-3" evidence="2">
    <location>
        <begin position="58"/>
        <end position="261"/>
    </location>
</feature>
<proteinExistence type="predicted"/>
<dbReference type="InterPro" id="IPR013094">
    <property type="entry name" value="AB_hydrolase_3"/>
</dbReference>
<evidence type="ECO:0000313" key="3">
    <source>
        <dbReference type="EMBL" id="WOX55185.1"/>
    </source>
</evidence>
<dbReference type="Gene3D" id="3.40.50.1820">
    <property type="entry name" value="alpha/beta hydrolase"/>
    <property type="match status" value="1"/>
</dbReference>
<dbReference type="Proteomes" id="UP001626603">
    <property type="component" value="Chromosome"/>
</dbReference>
<sequence>MMAKEGEAFSKMIMKMGRKQSVRVPRSINKKCDLSEGKIGKHRYFVISKKDAKPRRAVLYLFGGGYVLPPDKGDFLFAVETAEATDAEVWFPVYPLLPRYKLVDAVRMVMEIYGMMLERFPAEQITFIGFSSGAALACSVCIQNKQEGFRYPMPSSLILVSSGTQLPPSGEQMREMERLAPKDPMIPPSFFQNIGPLLAAQEDRYLLSPALYDLTGFPTLVLYYGTHEVMLAFLPAMQAAAGRANVEYTVHIGEGLCHCWPMLGFTKEGRQSREEIYSSVVEPRKSHAALTGGMNQEGTGKA</sequence>
<dbReference type="GO" id="GO:0016787">
    <property type="term" value="F:hydrolase activity"/>
    <property type="evidence" value="ECO:0007669"/>
    <property type="project" value="UniProtKB-KW"/>
</dbReference>
<dbReference type="PANTHER" id="PTHR48081:SF8">
    <property type="entry name" value="ALPHA_BETA HYDROLASE FOLD-3 DOMAIN-CONTAINING PROTEIN-RELATED"/>
    <property type="match status" value="1"/>
</dbReference>
<dbReference type="AlphaFoldDB" id="A0ABD8A7U5"/>
<dbReference type="Pfam" id="PF07859">
    <property type="entry name" value="Abhydrolase_3"/>
    <property type="match status" value="1"/>
</dbReference>
<dbReference type="InterPro" id="IPR029058">
    <property type="entry name" value="AB_hydrolase_fold"/>
</dbReference>
<dbReference type="EMBL" id="CP137641">
    <property type="protein sequence ID" value="WOX55185.1"/>
    <property type="molecule type" value="Genomic_DNA"/>
</dbReference>
<evidence type="ECO:0000313" key="4">
    <source>
        <dbReference type="Proteomes" id="UP001626603"/>
    </source>
</evidence>
<gene>
    <name evidence="3" type="ORF">R6Y95_06850</name>
</gene>
<accession>A0ABD8A7U5</accession>
<keyword evidence="4" id="KW-1185">Reference proteome</keyword>
<reference evidence="3 4" key="1">
    <citation type="submission" date="2023-10" db="EMBL/GenBank/DDBJ databases">
        <title>The complete genome sequence of Methanoculleus palmolei DSM 4273.</title>
        <authorList>
            <person name="Lai S.-J."/>
            <person name="You Y.-T."/>
            <person name="Chen S.-C."/>
        </authorList>
    </citation>
    <scope>NUCLEOTIDE SEQUENCE [LARGE SCALE GENOMIC DNA]</scope>
    <source>
        <strain evidence="3 4">DSM 4273</strain>
    </source>
</reference>
<dbReference type="InterPro" id="IPR050300">
    <property type="entry name" value="GDXG_lipolytic_enzyme"/>
</dbReference>
<evidence type="ECO:0000259" key="2">
    <source>
        <dbReference type="Pfam" id="PF07859"/>
    </source>
</evidence>
<dbReference type="PANTHER" id="PTHR48081">
    <property type="entry name" value="AB HYDROLASE SUPERFAMILY PROTEIN C4A8.06C"/>
    <property type="match status" value="1"/>
</dbReference>
<dbReference type="SUPFAM" id="SSF53474">
    <property type="entry name" value="alpha/beta-Hydrolases"/>
    <property type="match status" value="1"/>
</dbReference>